<accession>A0A8S1HUE3</accession>
<feature type="compositionally biased region" description="Acidic residues" evidence="1">
    <location>
        <begin position="678"/>
        <end position="692"/>
    </location>
</feature>
<proteinExistence type="predicted"/>
<feature type="region of interest" description="Disordered" evidence="1">
    <location>
        <begin position="1"/>
        <end position="62"/>
    </location>
</feature>
<feature type="compositionally biased region" description="Low complexity" evidence="1">
    <location>
        <begin position="476"/>
        <end position="486"/>
    </location>
</feature>
<reference evidence="2" key="1">
    <citation type="submission" date="2020-10" db="EMBL/GenBank/DDBJ databases">
        <authorList>
            <person name="Kikuchi T."/>
        </authorList>
    </citation>
    <scope>NUCLEOTIDE SEQUENCE</scope>
    <source>
        <strain evidence="2">NKZ352</strain>
    </source>
</reference>
<comment type="caution">
    <text evidence="2">The sequence shown here is derived from an EMBL/GenBank/DDBJ whole genome shotgun (WGS) entry which is preliminary data.</text>
</comment>
<feature type="region of interest" description="Disordered" evidence="1">
    <location>
        <begin position="252"/>
        <end position="352"/>
    </location>
</feature>
<sequence length="861" mass="99508">MGITMSAEKTSQEKRREQQADHQQEVEQQRCEDQVEPLPQQQEQVEQLMEQEPTPMSQKSPIVVEDLVFNIKKRKPLKRRLFAEQNQEESDSKRALVDPEQGLVDPEPPRVEDFLYDSDSDTYSDSFNNGSDRTISTGYPNQSEMSRLEESGWELDSYHEGEDAVIVQVMDGFGNYQDMPNSRQPYAMPEREPQQPQVREERPESPALEDDPYYQMAYGAQYQQEQHVEIVDREEDVDVVHPEPEVEVVDQEVDVVGLEENEQEPEVDVAHEEENQQEPEMNIVGLEENQQEPVAEMIEAEPEVVEQEQDQPDLDHQEEIELPEPEQGDLPQLEEQVDLPEPLQQQEAQPQQLSGMQPGIYFVFPEQLVVPYFIQPQQFAEHLQQQYNEQQQQIFEHHRQLYLQLQLQQQGEQEEMVVGPQEVQQEQELEPLLAPQLVDDQEEEPQQQNPEPQPAFQFVNPQVEEPQQGPEPQLVDVQEVQQQQVEAQDEDVMAQQRHQEEPEPRYNEQAADAESEQEVARGSPQVGNWFGIQGEPRRLNTDHEGDYFPRKRSYMLPDICPPKSEDEKKDARILLDPRKDLIPAGWPRECREDESDDEDEDEIKEEEMDDEEEQENMENGEDAVVPQQNGVKVEVVPIPVKQEEGVHGNAPENVAPAAFRLKHPSEIKQEVEDVEEMPEEAVQEPENEENLQQEEAAPVEGMEQEAVEIAGNDEGGAENPQQNVPELDMEEVMRLARTQMNLLMESERRRQLEFQEALNRLAPRPEPVLPQVPNFMAGLNFNPQPAHHVNNADPFSWYDGTNPIHREALKRYVVMVDQFLAQAPFHLRNPLQLPQFPLDFTHVVAFIEGQNSVFDALGRPQ</sequence>
<feature type="region of interest" description="Disordered" evidence="1">
    <location>
        <begin position="80"/>
        <end position="151"/>
    </location>
</feature>
<feature type="compositionally biased region" description="Low complexity" evidence="1">
    <location>
        <begin position="339"/>
        <end position="352"/>
    </location>
</feature>
<feature type="compositionally biased region" description="Basic and acidic residues" evidence="1">
    <location>
        <begin position="10"/>
        <end position="33"/>
    </location>
</feature>
<feature type="compositionally biased region" description="Basic and acidic residues" evidence="1">
    <location>
        <begin position="189"/>
        <end position="204"/>
    </location>
</feature>
<organism evidence="2 3">
    <name type="scientific">Caenorhabditis auriculariae</name>
    <dbReference type="NCBI Taxonomy" id="2777116"/>
    <lineage>
        <taxon>Eukaryota</taxon>
        <taxon>Metazoa</taxon>
        <taxon>Ecdysozoa</taxon>
        <taxon>Nematoda</taxon>
        <taxon>Chromadorea</taxon>
        <taxon>Rhabditida</taxon>
        <taxon>Rhabditina</taxon>
        <taxon>Rhabditomorpha</taxon>
        <taxon>Rhabditoidea</taxon>
        <taxon>Rhabditidae</taxon>
        <taxon>Peloderinae</taxon>
        <taxon>Caenorhabditis</taxon>
    </lineage>
</organism>
<protein>
    <submittedName>
        <fullName evidence="2">Uncharacterized protein</fullName>
    </submittedName>
</protein>
<feature type="region of interest" description="Disordered" evidence="1">
    <location>
        <begin position="476"/>
        <end position="630"/>
    </location>
</feature>
<evidence type="ECO:0000313" key="3">
    <source>
        <dbReference type="Proteomes" id="UP000835052"/>
    </source>
</evidence>
<dbReference type="Proteomes" id="UP000835052">
    <property type="component" value="Unassembled WGS sequence"/>
</dbReference>
<dbReference type="AlphaFoldDB" id="A0A8S1HUE3"/>
<feature type="compositionally biased region" description="Basic and acidic residues" evidence="1">
    <location>
        <begin position="535"/>
        <end position="549"/>
    </location>
</feature>
<feature type="compositionally biased region" description="Low complexity" evidence="1">
    <location>
        <begin position="36"/>
        <end position="53"/>
    </location>
</feature>
<keyword evidence="3" id="KW-1185">Reference proteome</keyword>
<feature type="compositionally biased region" description="Basic and acidic residues" evidence="1">
    <location>
        <begin position="497"/>
        <end position="506"/>
    </location>
</feature>
<feature type="compositionally biased region" description="Polar residues" evidence="1">
    <location>
        <begin position="127"/>
        <end position="145"/>
    </location>
</feature>
<gene>
    <name evidence="2" type="ORF">CAUJ_LOCUS13720</name>
</gene>
<name>A0A8S1HUE3_9PELO</name>
<evidence type="ECO:0000313" key="2">
    <source>
        <dbReference type="EMBL" id="CAD6197813.1"/>
    </source>
</evidence>
<dbReference type="EMBL" id="CAJGYM010000105">
    <property type="protein sequence ID" value="CAD6197813.1"/>
    <property type="molecule type" value="Genomic_DNA"/>
</dbReference>
<feature type="compositionally biased region" description="Acidic residues" evidence="1">
    <location>
        <begin position="592"/>
        <end position="621"/>
    </location>
</feature>
<feature type="compositionally biased region" description="Acidic residues" evidence="1">
    <location>
        <begin position="298"/>
        <end position="312"/>
    </location>
</feature>
<feature type="region of interest" description="Disordered" evidence="1">
    <location>
        <begin position="678"/>
        <end position="700"/>
    </location>
</feature>
<feature type="compositionally biased region" description="Acidic residues" evidence="1">
    <location>
        <begin position="252"/>
        <end position="267"/>
    </location>
</feature>
<feature type="compositionally biased region" description="Basic and acidic residues" evidence="1">
    <location>
        <begin position="563"/>
        <end position="581"/>
    </location>
</feature>
<feature type="region of interest" description="Disordered" evidence="1">
    <location>
        <begin position="172"/>
        <end position="211"/>
    </location>
</feature>
<evidence type="ECO:0000256" key="1">
    <source>
        <dbReference type="SAM" id="MobiDB-lite"/>
    </source>
</evidence>